<dbReference type="AlphaFoldDB" id="A0A806K255"/>
<reference evidence="2" key="1">
    <citation type="submission" date="2012-03" db="EMBL/GenBank/DDBJ databases">
        <title>Functional metagenomics reveals considerable lignocellulase gene clusters in the gut microbiome of a wood-feeding higher termite.</title>
        <authorList>
            <person name="Liu N."/>
        </authorList>
    </citation>
    <scope>NUCLEOTIDE SEQUENCE</scope>
</reference>
<sequence>MKFPHIAILLGMVSVAAFASTDSLRTQLDSITALDHSTPGVLITGEFRSGFLSSVLTKDEETHTGINAATEADIIIQARPSKETRATVFFRVHQDWQKSHEEGISPVFLDWISYDGKILGGHVDFNLGDMRVAYTPLTIYTPLLNIQNEAEIFALRRKDAMAYKHLYDDGNRLLQGLNVKMNSGEVFIFDDLYLQGTVSRLRNSPRKYDMYFFDYDDTDRILFAGRGGFGLFGITLGANYVYAFTREEALNNILEGDQGRVSVDPQLDMQEEKPFLIEDVKVISGTLGIDIARLAGLNGWKIDLGAEYAISNYKTEEFYSESRRENSEELEGTAMLASLNVYTPALANTVNIGLNLSLIKNDEKFVSELAQNPVYYAPANVLNSNALNLIRGSTLENLYFVNYTNDPLTQYNLTGASDSPYPNKREHLNNNKKAHFMHSGYSNNLKTPSELRNLFLDPGVNMSLPFGLATPNRQGVLLKLETSLFGDKLGLNAFANQIYQNEIENGEPLASYLDAGGGFAVEIGKFIGLSQTIRLNAGGALTKETDGWERSVNRVSGGLRVGILRWLSILGGAELIDKDYGSMPIEIKTGKELLWLAGPEIELSRGSYFNLQFGMLNYEFTDGNDELKTIDRTLISADVRVKF</sequence>
<name>A0A806K255_9BACT</name>
<evidence type="ECO:0000256" key="1">
    <source>
        <dbReference type="SAM" id="SignalP"/>
    </source>
</evidence>
<feature type="signal peptide" evidence="1">
    <location>
        <begin position="1"/>
        <end position="19"/>
    </location>
</feature>
<organism evidence="2">
    <name type="scientific">uncultured bacterium contig00152</name>
    <dbReference type="NCBI Taxonomy" id="1181591"/>
    <lineage>
        <taxon>Bacteria</taxon>
        <taxon>environmental samples</taxon>
    </lineage>
</organism>
<evidence type="ECO:0000313" key="2">
    <source>
        <dbReference type="EMBL" id="AGS54062.1"/>
    </source>
</evidence>
<proteinExistence type="predicted"/>
<feature type="chain" id="PRO_5032968979" evidence="1">
    <location>
        <begin position="20"/>
        <end position="643"/>
    </location>
</feature>
<protein>
    <submittedName>
        <fullName evidence="2">Membrane protein</fullName>
    </submittedName>
</protein>
<accession>A0A806K255</accession>
<dbReference type="EMBL" id="JQ844275">
    <property type="protein sequence ID" value="AGS54062.1"/>
    <property type="molecule type" value="Genomic_DNA"/>
</dbReference>
<keyword evidence="1" id="KW-0732">Signal</keyword>